<dbReference type="PANTHER" id="PTHR40422:SF1">
    <property type="entry name" value="TRANSLATION MACHINERY-ASSOCIATED PROTEIN 17"/>
    <property type="match status" value="1"/>
</dbReference>
<dbReference type="AlphaFoldDB" id="M5G709"/>
<organism evidence="2 3">
    <name type="scientific">Dacryopinax primogenitus (strain DJM 731)</name>
    <name type="common">Brown rot fungus</name>
    <dbReference type="NCBI Taxonomy" id="1858805"/>
    <lineage>
        <taxon>Eukaryota</taxon>
        <taxon>Fungi</taxon>
        <taxon>Dikarya</taxon>
        <taxon>Basidiomycota</taxon>
        <taxon>Agaricomycotina</taxon>
        <taxon>Dacrymycetes</taxon>
        <taxon>Dacrymycetales</taxon>
        <taxon>Dacrymycetaceae</taxon>
        <taxon>Dacryopinax</taxon>
    </lineage>
</organism>
<feature type="coiled-coil region" evidence="1">
    <location>
        <begin position="48"/>
        <end position="76"/>
    </location>
</feature>
<dbReference type="PANTHER" id="PTHR40422">
    <property type="entry name" value="TRANSLATION MACHINERY-ASSOCIATED PROTEIN 17"/>
    <property type="match status" value="1"/>
</dbReference>
<feature type="non-terminal residue" evidence="2">
    <location>
        <position position="95"/>
    </location>
</feature>
<dbReference type="GeneID" id="63690699"/>
<evidence type="ECO:0000256" key="1">
    <source>
        <dbReference type="SAM" id="Coils"/>
    </source>
</evidence>
<dbReference type="GO" id="GO:0070682">
    <property type="term" value="P:proteasome regulatory particle assembly"/>
    <property type="evidence" value="ECO:0007669"/>
    <property type="project" value="InterPro"/>
</dbReference>
<reference evidence="2 3" key="1">
    <citation type="journal article" date="2012" name="Science">
        <title>The Paleozoic origin of enzymatic lignin decomposition reconstructed from 31 fungal genomes.</title>
        <authorList>
            <person name="Floudas D."/>
            <person name="Binder M."/>
            <person name="Riley R."/>
            <person name="Barry K."/>
            <person name="Blanchette R.A."/>
            <person name="Henrissat B."/>
            <person name="Martinez A.T."/>
            <person name="Otillar R."/>
            <person name="Spatafora J.W."/>
            <person name="Yadav J.S."/>
            <person name="Aerts A."/>
            <person name="Benoit I."/>
            <person name="Boyd A."/>
            <person name="Carlson A."/>
            <person name="Copeland A."/>
            <person name="Coutinho P.M."/>
            <person name="de Vries R.P."/>
            <person name="Ferreira P."/>
            <person name="Findley K."/>
            <person name="Foster B."/>
            <person name="Gaskell J."/>
            <person name="Glotzer D."/>
            <person name="Gorecki P."/>
            <person name="Heitman J."/>
            <person name="Hesse C."/>
            <person name="Hori C."/>
            <person name="Igarashi K."/>
            <person name="Jurgens J.A."/>
            <person name="Kallen N."/>
            <person name="Kersten P."/>
            <person name="Kohler A."/>
            <person name="Kuees U."/>
            <person name="Kumar T.K.A."/>
            <person name="Kuo A."/>
            <person name="LaButti K."/>
            <person name="Larrondo L.F."/>
            <person name="Lindquist E."/>
            <person name="Ling A."/>
            <person name="Lombard V."/>
            <person name="Lucas S."/>
            <person name="Lundell T."/>
            <person name="Martin R."/>
            <person name="McLaughlin D.J."/>
            <person name="Morgenstern I."/>
            <person name="Morin E."/>
            <person name="Murat C."/>
            <person name="Nagy L.G."/>
            <person name="Nolan M."/>
            <person name="Ohm R.A."/>
            <person name="Patyshakuliyeva A."/>
            <person name="Rokas A."/>
            <person name="Ruiz-Duenas F.J."/>
            <person name="Sabat G."/>
            <person name="Salamov A."/>
            <person name="Samejima M."/>
            <person name="Schmutz J."/>
            <person name="Slot J.C."/>
            <person name="St John F."/>
            <person name="Stenlid J."/>
            <person name="Sun H."/>
            <person name="Sun S."/>
            <person name="Syed K."/>
            <person name="Tsang A."/>
            <person name="Wiebenga A."/>
            <person name="Young D."/>
            <person name="Pisabarro A."/>
            <person name="Eastwood D.C."/>
            <person name="Martin F."/>
            <person name="Cullen D."/>
            <person name="Grigoriev I.V."/>
            <person name="Hibbett D.S."/>
        </authorList>
    </citation>
    <scope>NUCLEOTIDE SEQUENCE [LARGE SCALE GENOMIC DNA]</scope>
    <source>
        <strain evidence="2 3">DJM-731 SS1</strain>
    </source>
</reference>
<dbReference type="HOGENOM" id="CLU_140541_1_0_1"/>
<evidence type="ECO:0000313" key="2">
    <source>
        <dbReference type="EMBL" id="EJU06031.1"/>
    </source>
</evidence>
<dbReference type="InterPro" id="IPR038966">
    <property type="entry name" value="TMA17"/>
</dbReference>
<dbReference type="RefSeq" id="XP_040632925.1">
    <property type="nucleotide sequence ID" value="XM_040775637.1"/>
</dbReference>
<dbReference type="EMBL" id="JH795855">
    <property type="protein sequence ID" value="EJU06031.1"/>
    <property type="molecule type" value="Genomic_DNA"/>
</dbReference>
<proteinExistence type="predicted"/>
<dbReference type="GO" id="GO:0030674">
    <property type="term" value="F:protein-macromolecule adaptor activity"/>
    <property type="evidence" value="ECO:0007669"/>
    <property type="project" value="TreeGrafter"/>
</dbReference>
<keyword evidence="3" id="KW-1185">Reference proteome</keyword>
<dbReference type="STRING" id="1858805.M5G709"/>
<dbReference type="Proteomes" id="UP000030653">
    <property type="component" value="Unassembled WGS sequence"/>
</dbReference>
<dbReference type="OrthoDB" id="548474at2759"/>
<evidence type="ECO:0000313" key="3">
    <source>
        <dbReference type="Proteomes" id="UP000030653"/>
    </source>
</evidence>
<accession>M5G709</accession>
<name>M5G709_DACPD</name>
<gene>
    <name evidence="2" type="ORF">DACRYDRAFT_60557</name>
</gene>
<sequence length="95" mass="10675">MSPPLKLEHPHPFTLEQASLLPFATLTAEIARVQNSIVHLQRSQVVLREALEGERDEVLEQAVEENERAISAQEERIMLLHRAIEEKGGAGNGHY</sequence>
<protein>
    <submittedName>
        <fullName evidence="2">Uncharacterized protein</fullName>
    </submittedName>
</protein>
<keyword evidence="1" id="KW-0175">Coiled coil</keyword>
<dbReference type="OMA" id="RITILQM"/>